<reference evidence="8 9" key="1">
    <citation type="submission" date="2019-10" db="EMBL/GenBank/DDBJ databases">
        <authorList>
            <person name="Palmer J.M."/>
        </authorList>
    </citation>
    <scope>NUCLEOTIDE SEQUENCE [LARGE SCALE GENOMIC DNA]</scope>
    <source>
        <strain evidence="8 9">TWF730</strain>
    </source>
</reference>
<feature type="compositionally biased region" description="Polar residues" evidence="6">
    <location>
        <begin position="101"/>
        <end position="123"/>
    </location>
</feature>
<evidence type="ECO:0000256" key="1">
    <source>
        <dbReference type="ARBA" id="ARBA00022603"/>
    </source>
</evidence>
<feature type="compositionally biased region" description="Basic and acidic residues" evidence="6">
    <location>
        <begin position="1492"/>
        <end position="1511"/>
    </location>
</feature>
<dbReference type="Gene3D" id="3.40.50.10810">
    <property type="entry name" value="Tandem AAA-ATPase domain"/>
    <property type="match status" value="1"/>
</dbReference>
<comment type="caution">
    <text evidence="8">The sequence shown here is derived from an EMBL/GenBank/DDBJ whole genome shotgun (WGS) entry which is preliminary data.</text>
</comment>
<dbReference type="Gene3D" id="3.40.50.150">
    <property type="entry name" value="Vaccinia Virus protein VP39"/>
    <property type="match status" value="1"/>
</dbReference>
<proteinExistence type="predicted"/>
<evidence type="ECO:0000256" key="5">
    <source>
        <dbReference type="ARBA" id="ARBA00022840"/>
    </source>
</evidence>
<feature type="compositionally biased region" description="Basic and acidic residues" evidence="6">
    <location>
        <begin position="25"/>
        <end position="35"/>
    </location>
</feature>
<dbReference type="GO" id="GO:0008168">
    <property type="term" value="F:methyltransferase activity"/>
    <property type="evidence" value="ECO:0007669"/>
    <property type="project" value="UniProtKB-KW"/>
</dbReference>
<dbReference type="InterPro" id="IPR049730">
    <property type="entry name" value="SNF2/RAD54-like_C"/>
</dbReference>
<dbReference type="Gene3D" id="3.40.50.300">
    <property type="entry name" value="P-loop containing nucleotide triphosphate hydrolases"/>
    <property type="match status" value="1"/>
</dbReference>
<name>A0AAV9VHQ0_9PEZI</name>
<feature type="region of interest" description="Disordered" evidence="6">
    <location>
        <begin position="1869"/>
        <end position="1906"/>
    </location>
</feature>
<dbReference type="Pfam" id="PF00145">
    <property type="entry name" value="DNA_methylase"/>
    <property type="match status" value="1"/>
</dbReference>
<accession>A0AAV9VHQ0</accession>
<evidence type="ECO:0000313" key="8">
    <source>
        <dbReference type="EMBL" id="KAK6360599.1"/>
    </source>
</evidence>
<dbReference type="InterPro" id="IPR014001">
    <property type="entry name" value="Helicase_ATP-bd"/>
</dbReference>
<evidence type="ECO:0000256" key="3">
    <source>
        <dbReference type="ARBA" id="ARBA00022741"/>
    </source>
</evidence>
<dbReference type="GO" id="GO:0006281">
    <property type="term" value="P:DNA repair"/>
    <property type="evidence" value="ECO:0007669"/>
    <property type="project" value="TreeGrafter"/>
</dbReference>
<dbReference type="GO" id="GO:0005634">
    <property type="term" value="C:nucleus"/>
    <property type="evidence" value="ECO:0007669"/>
    <property type="project" value="TreeGrafter"/>
</dbReference>
<feature type="domain" description="Helicase ATP-binding" evidence="7">
    <location>
        <begin position="1285"/>
        <end position="1653"/>
    </location>
</feature>
<evidence type="ECO:0000256" key="2">
    <source>
        <dbReference type="ARBA" id="ARBA00022679"/>
    </source>
</evidence>
<dbReference type="Proteomes" id="UP001373714">
    <property type="component" value="Unassembled WGS sequence"/>
</dbReference>
<evidence type="ECO:0000256" key="4">
    <source>
        <dbReference type="ARBA" id="ARBA00022801"/>
    </source>
</evidence>
<dbReference type="PANTHER" id="PTHR45626">
    <property type="entry name" value="TRANSCRIPTION TERMINATION FACTOR 2-RELATED"/>
    <property type="match status" value="1"/>
</dbReference>
<dbReference type="InterPro" id="IPR050628">
    <property type="entry name" value="SNF2_RAD54_helicase_TF"/>
</dbReference>
<dbReference type="InterPro" id="IPR038718">
    <property type="entry name" value="SNF2-like_sf"/>
</dbReference>
<dbReference type="InterPro" id="IPR000330">
    <property type="entry name" value="SNF2_N"/>
</dbReference>
<keyword evidence="2" id="KW-0808">Transferase</keyword>
<dbReference type="SUPFAM" id="SSF53335">
    <property type="entry name" value="S-adenosyl-L-methionine-dependent methyltransferases"/>
    <property type="match status" value="1"/>
</dbReference>
<feature type="compositionally biased region" description="Acidic residues" evidence="6">
    <location>
        <begin position="1891"/>
        <end position="1900"/>
    </location>
</feature>
<gene>
    <name evidence="8" type="ORF">TWF730_006737</name>
</gene>
<dbReference type="GO" id="GO:0005524">
    <property type="term" value="F:ATP binding"/>
    <property type="evidence" value="ECO:0007669"/>
    <property type="project" value="UniProtKB-KW"/>
</dbReference>
<dbReference type="GO" id="GO:0008094">
    <property type="term" value="F:ATP-dependent activity, acting on DNA"/>
    <property type="evidence" value="ECO:0007669"/>
    <property type="project" value="TreeGrafter"/>
</dbReference>
<keyword evidence="5" id="KW-0067">ATP-binding</keyword>
<feature type="region of interest" description="Disordered" evidence="6">
    <location>
        <begin position="1492"/>
        <end position="1564"/>
    </location>
</feature>
<keyword evidence="4" id="KW-0378">Hydrolase</keyword>
<feature type="compositionally biased region" description="Acidic residues" evidence="6">
    <location>
        <begin position="159"/>
        <end position="184"/>
    </location>
</feature>
<dbReference type="InterPro" id="IPR001525">
    <property type="entry name" value="C5_MeTfrase"/>
</dbReference>
<dbReference type="CDD" id="cd18793">
    <property type="entry name" value="SF2_C_SNF"/>
    <property type="match status" value="1"/>
</dbReference>
<dbReference type="GO" id="GO:0032259">
    <property type="term" value="P:methylation"/>
    <property type="evidence" value="ECO:0007669"/>
    <property type="project" value="UniProtKB-KW"/>
</dbReference>
<dbReference type="PANTHER" id="PTHR45626:SF26">
    <property type="entry name" value="FAMILY HELICASE, PUTATIVE (AFU_ORTHOLOGUE AFUA_2G09120)-RELATED"/>
    <property type="match status" value="1"/>
</dbReference>
<dbReference type="InterPro" id="IPR029063">
    <property type="entry name" value="SAM-dependent_MTases_sf"/>
</dbReference>
<keyword evidence="1" id="KW-0489">Methyltransferase</keyword>
<feature type="region of interest" description="Disordered" evidence="6">
    <location>
        <begin position="1"/>
        <end position="66"/>
    </location>
</feature>
<dbReference type="Pfam" id="PF00176">
    <property type="entry name" value="SNF2-rel_dom"/>
    <property type="match status" value="1"/>
</dbReference>
<dbReference type="EMBL" id="JAVHNS010000003">
    <property type="protein sequence ID" value="KAK6360599.1"/>
    <property type="molecule type" value="Genomic_DNA"/>
</dbReference>
<evidence type="ECO:0000313" key="9">
    <source>
        <dbReference type="Proteomes" id="UP001373714"/>
    </source>
</evidence>
<keyword evidence="9" id="KW-1185">Reference proteome</keyword>
<dbReference type="SMART" id="SM00487">
    <property type="entry name" value="DEXDc"/>
    <property type="match status" value="1"/>
</dbReference>
<evidence type="ECO:0000259" key="7">
    <source>
        <dbReference type="SMART" id="SM00487"/>
    </source>
</evidence>
<dbReference type="SUPFAM" id="SSF52540">
    <property type="entry name" value="P-loop containing nucleoside triphosphate hydrolases"/>
    <property type="match status" value="2"/>
</dbReference>
<dbReference type="InterPro" id="IPR027417">
    <property type="entry name" value="P-loop_NTPase"/>
</dbReference>
<keyword evidence="3" id="KW-0547">Nucleotide-binding</keyword>
<feature type="compositionally biased region" description="Basic residues" evidence="6">
    <location>
        <begin position="1"/>
        <end position="12"/>
    </location>
</feature>
<organism evidence="8 9">
    <name type="scientific">Orbilia blumenaviensis</name>
    <dbReference type="NCBI Taxonomy" id="1796055"/>
    <lineage>
        <taxon>Eukaryota</taxon>
        <taxon>Fungi</taxon>
        <taxon>Dikarya</taxon>
        <taxon>Ascomycota</taxon>
        <taxon>Pezizomycotina</taxon>
        <taxon>Orbiliomycetes</taxon>
        <taxon>Orbiliales</taxon>
        <taxon>Orbiliaceae</taxon>
        <taxon>Orbilia</taxon>
    </lineage>
</organism>
<feature type="compositionally biased region" description="Low complexity" evidence="6">
    <location>
        <begin position="200"/>
        <end position="217"/>
    </location>
</feature>
<protein>
    <recommendedName>
        <fullName evidence="7">Helicase ATP-binding domain-containing protein</fullName>
    </recommendedName>
</protein>
<feature type="region of interest" description="Disordered" evidence="6">
    <location>
        <begin position="101"/>
        <end position="235"/>
    </location>
</feature>
<dbReference type="GO" id="GO:0016787">
    <property type="term" value="F:hydrolase activity"/>
    <property type="evidence" value="ECO:0007669"/>
    <property type="project" value="UniProtKB-KW"/>
</dbReference>
<evidence type="ECO:0000256" key="6">
    <source>
        <dbReference type="SAM" id="MobiDB-lite"/>
    </source>
</evidence>
<sequence>MPRKGTSSKRRLSSGTDEPVATSPDPEHVAQNERLRRTRSRITLGPVEPQATSQPRAGAKVGQTEEFVPRTFVDVTTATSVAGQTEGSSQVFSSTGLLQSLPNASNVGIQTSGRLTRSKSSAVRATGENVPPPKPRRRQPATHQGATGSDFPEFGTPDIIDDNDDDESEFDGSLADDLDSDEGGEQLSSRSRSGGKTAEARAGPARPGIRAGRVGVPLKRPTKAGPGANPLKSSPAVKWSENCLSDLPPLSNIDDIFEDLTRNHGGLVDVAQHLNGRPLRVATMCSGTESPLLALGLMAKHLNRIAGAHLSFEHLFSCEIEPFKQAYIERNFRPKLLFRDVCELSEEYATTAYGSKVKVPGDCDMLVAGTSCVDYSNLNNHGKGLEDGGESGRTFYGMLEWVKKHKPKVVILENVCQAPWANVVRKFEEVGYVAGHSRFDTKNFYIPHTRQRGYLVAFLDDGKNRGDLPEKWVGMVNAKTRPASVSFEEFCLEDDHPKVVEVRVKLQDENPKNKAVEWIACEHRHNVVRTNERLGRQRPFTSWQENGRSTCPDNAWRDWVDRQVDRVKDLMDINYLRGASKGTDLIFVARVHNLSQNADRNTEGKGNGLTQCLTPTMIPYSTYRGGPLIGIELLSLQGLPTDELLFTRETEANLKDLAGNAMSSTVVGTAMAAALVVGMNLLDRGEGTHSTLAGSAGSNTPLITLPGSQQLKVVDAAVCNQFVLRHIQAAATKSARKCVCEARTLTAKTIQICKACGHTSCQQCGIKPSHVYETLALSRREPLEFEKVLKEILPMIVRFKGVKDAVASAIRYGEGLPIRNKEWGLFEKNLLGALSSTFTFSGMKRKDVWVAKYDSTLGRLELLLGPEQLEWRLFVKVENASKDFKELRRLFTPPAARMFVEESGDSFFGGAWRIGVPGTADIDVKIEGTGVPIDSWEKSLGLEDAAFIRKEVFPQLRISLVDPGQEGLLDERINGEWKLLPNCGTACRALHTKEDADGKRLFLFIDPPRIGDPSNDGFVVARDCKRLEFGEYRPVIAKVDNVFRPSTEKPVVTTQINVSQFWTSVETLRLRPSGDVQTEYSFSLPEDIASHSSCSSPIAFLASSTRLTPALSAGFPRESVVIDEYNAKKAFASIGWIVEGLKPTAGTENWKIFDIRQLDLDCGTCAPRKPSLSWKMVRDKMTLIEDPNESAVWERAMKARPQAWVTVLKVENIDGHDHLQLNIGLNIASLCHRAVDILPGETGLGDLTVTWRLKSDYVRPPRLFLPSFTVKSNRADQQSVQPPMFLINLRPEQLRSLTWMLLQESPMTPLFIEQEIIEAIHPKLPWKADVKASRPNSSRGGILADAVGYGKTAIILGLLAFMKDSYLPPKDCAGRISVKGTLIIVPGHLVDQWASEIIKFTGRTFKVIIVKSMTTLRTLTIKAIKAADIILIPMGLVKSPLYLERLAEFSGSGEAPAKEGRRFKDWVKDCREKLGPQIEKLQSGNAKEVQAEIKEGFNRRKEARDSEEILGRKAHNKAASKAKSATKSPQTSDTEFGSDFEDKPVQRRGKSVTKGPPTYDDQNWQLGNLKGSWENLRTPLFELFHFNRLVVDEFTYCTGIPLEIVPGLNATFRWVLSGTPALGDFDDVKKIAMFLGIRLGIDDDIVNSDVNNKRIAKDRSAVETFQAFKETHSPAWHEDRHTHAQGFLDLFMRQNVAEGDEIPFEEHWITLKQPAAEKAIYTELDHHVKAMEMNVTRRGNSRGQGDRDSRLRSALGDSTSAEEALLKSLCHFSLNIGNLDPEASAYTACDQIVTQRWEQLESNKEELLKVLRTTLLKAHTSSNALIPKAEDPFLKFIEQKRKTDLEDADATSAFRELLQQAKNWAIDNRNRKKVQGAPQSATKDVEMRDADEPDDEEDTDIQPTNADGNAVELYRDKKVQVNRLLKELVGRFRSLRFFKVVRQAQAQDTFNRWVCACGRRDLPLQTISVSSICGHSACSECMERAVDIRRCPEKENGCESQVQPASIIPVMSLGADNDIPTTHGAKLDALLFLLQNTIPGDERVLLFIQFPDLLKKVFSVLQEAGVSVTQLSGSARDKSSELTLFQTQSTTRVLILEAMAETAAGANLTMANHVIFLSPLLTTTEHQYLAAETQAIGRIRRYGQKRKVHIWRLAVSQTIDVDIYKERKNPVPGSD</sequence>